<dbReference type="RefSeq" id="WP_212689166.1">
    <property type="nucleotide sequence ID" value="NZ_JAGSPN010000016.1"/>
</dbReference>
<dbReference type="InterPro" id="IPR029044">
    <property type="entry name" value="Nucleotide-diphossugar_trans"/>
</dbReference>
<feature type="domain" description="MobA-like NTP transferase" evidence="2">
    <location>
        <begin position="11"/>
        <end position="171"/>
    </location>
</feature>
<organism evidence="3 4">
    <name type="scientific">Undibacterium luofuense</name>
    <dbReference type="NCBI Taxonomy" id="2828733"/>
    <lineage>
        <taxon>Bacteria</taxon>
        <taxon>Pseudomonadati</taxon>
        <taxon>Pseudomonadota</taxon>
        <taxon>Betaproteobacteria</taxon>
        <taxon>Burkholderiales</taxon>
        <taxon>Oxalobacteraceae</taxon>
        <taxon>Undibacterium</taxon>
    </lineage>
</organism>
<keyword evidence="1" id="KW-0460">Magnesium</keyword>
<evidence type="ECO:0000256" key="1">
    <source>
        <dbReference type="ARBA" id="ARBA00022842"/>
    </source>
</evidence>
<dbReference type="Gene3D" id="3.90.550.10">
    <property type="entry name" value="Spore Coat Polysaccharide Biosynthesis Protein SpsA, Chain A"/>
    <property type="match status" value="1"/>
</dbReference>
<keyword evidence="4" id="KW-1185">Reference proteome</keyword>
<dbReference type="EMBL" id="JAGSPN010000016">
    <property type="protein sequence ID" value="MBR7783890.1"/>
    <property type="molecule type" value="Genomic_DNA"/>
</dbReference>
<gene>
    <name evidence="3" type="ORF">KDM89_17220</name>
</gene>
<comment type="caution">
    <text evidence="3">The sequence shown here is derived from an EMBL/GenBank/DDBJ whole genome shotgun (WGS) entry which is preliminary data.</text>
</comment>
<dbReference type="PANTHER" id="PTHR43777:SF1">
    <property type="entry name" value="MOLYBDENUM COFACTOR CYTIDYLYLTRANSFERASE"/>
    <property type="match status" value="1"/>
</dbReference>
<reference evidence="3" key="1">
    <citation type="submission" date="2021-04" db="EMBL/GenBank/DDBJ databases">
        <title>novel species isolated from subtropical streams in China.</title>
        <authorList>
            <person name="Lu H."/>
        </authorList>
    </citation>
    <scope>NUCLEOTIDE SEQUENCE</scope>
    <source>
        <strain evidence="3">LFS511W</strain>
    </source>
</reference>
<dbReference type="SUPFAM" id="SSF53448">
    <property type="entry name" value="Nucleotide-diphospho-sugar transferases"/>
    <property type="match status" value="1"/>
</dbReference>
<dbReference type="Pfam" id="PF12804">
    <property type="entry name" value="NTP_transf_3"/>
    <property type="match status" value="1"/>
</dbReference>
<evidence type="ECO:0000259" key="2">
    <source>
        <dbReference type="Pfam" id="PF12804"/>
    </source>
</evidence>
<dbReference type="AlphaFoldDB" id="A0A941DQ47"/>
<name>A0A941DQ47_9BURK</name>
<proteinExistence type="predicted"/>
<dbReference type="CDD" id="cd04182">
    <property type="entry name" value="GT_2_like_f"/>
    <property type="match status" value="1"/>
</dbReference>
<dbReference type="Proteomes" id="UP000680067">
    <property type="component" value="Unassembled WGS sequence"/>
</dbReference>
<dbReference type="GO" id="GO:0016779">
    <property type="term" value="F:nucleotidyltransferase activity"/>
    <property type="evidence" value="ECO:0007669"/>
    <property type="project" value="UniProtKB-ARBA"/>
</dbReference>
<sequence length="207" mass="21893">MSRIAPVACTAVILAAGKGTRFDAEGRQQKLLAFLPSGNRVAAQTAALYNSVFARVIAVVRPEQQELIALFAEAGCEIVDCASAEKGMGHSLAAGVAAAEHSASVMIALADMPFIQTNTLQMLAQLSTDEPRIVQPQFQAQPGHPVRFPAALYPHLKALEGDQGARALLRSFPVLQVPVTDAGVVQDIDFPADLQMACGKNSNSKFP</sequence>
<evidence type="ECO:0000313" key="4">
    <source>
        <dbReference type="Proteomes" id="UP000680067"/>
    </source>
</evidence>
<protein>
    <submittedName>
        <fullName evidence="3">Nucleotidyltransferase family protein</fullName>
    </submittedName>
</protein>
<dbReference type="InterPro" id="IPR025877">
    <property type="entry name" value="MobA-like_NTP_Trfase"/>
</dbReference>
<evidence type="ECO:0000313" key="3">
    <source>
        <dbReference type="EMBL" id="MBR7783890.1"/>
    </source>
</evidence>
<accession>A0A941DQ47</accession>
<dbReference type="PANTHER" id="PTHR43777">
    <property type="entry name" value="MOLYBDENUM COFACTOR CYTIDYLYLTRANSFERASE"/>
    <property type="match status" value="1"/>
</dbReference>